<feature type="compositionally biased region" description="Low complexity" evidence="1">
    <location>
        <begin position="195"/>
        <end position="214"/>
    </location>
</feature>
<feature type="region of interest" description="Disordered" evidence="1">
    <location>
        <begin position="382"/>
        <end position="439"/>
    </location>
</feature>
<evidence type="ECO:0000313" key="3">
    <source>
        <dbReference type="Proteomes" id="UP000694563"/>
    </source>
</evidence>
<feature type="compositionally biased region" description="Basic and acidic residues" evidence="1">
    <location>
        <begin position="148"/>
        <end position="160"/>
    </location>
</feature>
<feature type="region of interest" description="Disordered" evidence="1">
    <location>
        <begin position="55"/>
        <end position="105"/>
    </location>
</feature>
<dbReference type="Proteomes" id="UP000694563">
    <property type="component" value="Chromosome 5"/>
</dbReference>
<reference evidence="2" key="2">
    <citation type="submission" date="2025-08" db="UniProtKB">
        <authorList>
            <consortium name="Ensembl"/>
        </authorList>
    </citation>
    <scope>IDENTIFICATION</scope>
</reference>
<dbReference type="Ensembl" id="ENSCUST00005008451.1">
    <property type="protein sequence ID" value="ENSCUSP00005008106.1"/>
    <property type="gene ID" value="ENSCUSG00005005048.1"/>
</dbReference>
<organism evidence="2 3">
    <name type="scientific">Catharus ustulatus</name>
    <name type="common">Russet-backed thrush</name>
    <name type="synonym">Hylocichla ustulatus</name>
    <dbReference type="NCBI Taxonomy" id="91951"/>
    <lineage>
        <taxon>Eukaryota</taxon>
        <taxon>Metazoa</taxon>
        <taxon>Chordata</taxon>
        <taxon>Craniata</taxon>
        <taxon>Vertebrata</taxon>
        <taxon>Euteleostomi</taxon>
        <taxon>Archelosauria</taxon>
        <taxon>Archosauria</taxon>
        <taxon>Dinosauria</taxon>
        <taxon>Saurischia</taxon>
        <taxon>Theropoda</taxon>
        <taxon>Coelurosauria</taxon>
        <taxon>Aves</taxon>
        <taxon>Neognathae</taxon>
        <taxon>Neoaves</taxon>
        <taxon>Telluraves</taxon>
        <taxon>Australaves</taxon>
        <taxon>Passeriformes</taxon>
        <taxon>Turdidae</taxon>
        <taxon>Catharus</taxon>
    </lineage>
</organism>
<feature type="compositionally biased region" description="Acidic residues" evidence="1">
    <location>
        <begin position="93"/>
        <end position="105"/>
    </location>
</feature>
<accession>A0A8C3TZR4</accession>
<evidence type="ECO:0000313" key="2">
    <source>
        <dbReference type="Ensembl" id="ENSCUSP00005008106.1"/>
    </source>
</evidence>
<feature type="region of interest" description="Disordered" evidence="1">
    <location>
        <begin position="148"/>
        <end position="290"/>
    </location>
</feature>
<dbReference type="PANTHER" id="PTHR34438">
    <property type="entry name" value="SI:DKEY-97L20.6"/>
    <property type="match status" value="1"/>
</dbReference>
<gene>
    <name evidence="2" type="primary">C5H2orf81</name>
</gene>
<reference evidence="2" key="3">
    <citation type="submission" date="2025-09" db="UniProtKB">
        <authorList>
            <consortium name="Ensembl"/>
        </authorList>
    </citation>
    <scope>IDENTIFICATION</scope>
</reference>
<dbReference type="PANTHER" id="PTHR34438:SF1">
    <property type="entry name" value="CHROMOSOME 2 OPEN READING FRAME 81"/>
    <property type="match status" value="1"/>
</dbReference>
<evidence type="ECO:0000256" key="1">
    <source>
        <dbReference type="SAM" id="MobiDB-lite"/>
    </source>
</evidence>
<protein>
    <submittedName>
        <fullName evidence="2">Uncharacterized protein</fullName>
    </submittedName>
</protein>
<dbReference type="AlphaFoldDB" id="A0A8C3TZR4"/>
<dbReference type="Pfam" id="PF15479">
    <property type="entry name" value="DUF4639"/>
    <property type="match status" value="1"/>
</dbReference>
<feature type="compositionally biased region" description="Pro residues" evidence="1">
    <location>
        <begin position="224"/>
        <end position="234"/>
    </location>
</feature>
<keyword evidence="3" id="KW-1185">Reference proteome</keyword>
<name>A0A8C3TZR4_CATUS</name>
<sequence length="491" mass="53721">MYWDALGGHAGLGWDVLGALGCAEWPRWTAWGCTGLYWGALGCWGVFVPAQKGKSRAAGAKSKPDKSRTPVRAQTKKTPKTPGRAPSQRTPTPDEEPLPPEPLDVEPILDDLLERVLTESLCLQRVPFTVSRARDAILFVAEWRFLVRDDGDPDPERDGVWNEDEEPQTSHWDSSTPGVVPERLKEVRRPPEPVPAVTAPCQPPSAAAAAPSAQDPGTATAVPRPKPPIAPQPPGRSRRLSRLPLARPPARPSAVPSQPRAPAPRQPRRTTATVHDRMPPPPPPPSPRISLAWVQPQRSSRGTRVPRLGTRRDAVRWLLPEVRVVDVTTEPDRVRPVGSRTRLITSGTRYVPQTAGRTPKGEPQLCDPWLASARLAPGVTVRWGSSERRGPPPPGHSAHGESEPEEDEAMRRAKKELKPILPTPESRFSEFSDGEEQQELPEVVPAVGVPPALWGPSVPRVLWVPEMVPATTSVGTSEYRSSSALMRKIQK</sequence>
<proteinExistence type="predicted"/>
<feature type="compositionally biased region" description="Basic and acidic residues" evidence="1">
    <location>
        <begin position="182"/>
        <end position="191"/>
    </location>
</feature>
<dbReference type="InterPro" id="IPR028042">
    <property type="entry name" value="DUF4639"/>
</dbReference>
<reference evidence="2" key="1">
    <citation type="submission" date="2020-10" db="EMBL/GenBank/DDBJ databases">
        <title>Catharus ustulatus (Swainson's thrush) genome, bCatUst1, primary haplotype v2.</title>
        <authorList>
            <person name="Delmore K."/>
            <person name="Vafadar M."/>
            <person name="Formenti G."/>
            <person name="Chow W."/>
            <person name="Pelan S."/>
            <person name="Howe K."/>
            <person name="Rhie A."/>
            <person name="Mountcastle J."/>
            <person name="Haase B."/>
            <person name="Fedrigo O."/>
            <person name="Jarvis E.D."/>
        </authorList>
    </citation>
    <scope>NUCLEOTIDE SEQUENCE [LARGE SCALE GENOMIC DNA]</scope>
</reference>